<evidence type="ECO:0000256" key="2">
    <source>
        <dbReference type="ARBA" id="ARBA00022692"/>
    </source>
</evidence>
<comment type="subcellular location">
    <subcellularLocation>
        <location evidence="1">Membrane</location>
        <topology evidence="1">Multi-pass membrane protein</topology>
    </subcellularLocation>
</comment>
<dbReference type="Pfam" id="PF04479">
    <property type="entry name" value="RTA1"/>
    <property type="match status" value="1"/>
</dbReference>
<dbReference type="GO" id="GO:0016020">
    <property type="term" value="C:membrane"/>
    <property type="evidence" value="ECO:0007669"/>
    <property type="project" value="UniProtKB-SubCell"/>
</dbReference>
<dbReference type="InterPro" id="IPR007568">
    <property type="entry name" value="RTA1"/>
</dbReference>
<keyword evidence="2 5" id="KW-0812">Transmembrane</keyword>
<feature type="transmembrane region" description="Helical" evidence="5">
    <location>
        <begin position="166"/>
        <end position="189"/>
    </location>
</feature>
<dbReference type="PANTHER" id="PTHR31465">
    <property type="entry name" value="PROTEIN RTA1-RELATED"/>
    <property type="match status" value="1"/>
</dbReference>
<evidence type="ECO:0000313" key="7">
    <source>
        <dbReference type="Proteomes" id="UP001303115"/>
    </source>
</evidence>
<feature type="transmembrane region" description="Helical" evidence="5">
    <location>
        <begin position="52"/>
        <end position="71"/>
    </location>
</feature>
<feature type="transmembrane region" description="Helical" evidence="5">
    <location>
        <begin position="210"/>
        <end position="226"/>
    </location>
</feature>
<dbReference type="Proteomes" id="UP001303115">
    <property type="component" value="Unassembled WGS sequence"/>
</dbReference>
<gene>
    <name evidence="6" type="ORF">C8A01DRAFT_16717</name>
</gene>
<dbReference type="PANTHER" id="PTHR31465:SF1">
    <property type="entry name" value="PROTEIN RTA1-RELATED"/>
    <property type="match status" value="1"/>
</dbReference>
<name>A0AAN6SRB8_9PEZI</name>
<feature type="transmembrane region" description="Helical" evidence="5">
    <location>
        <begin position="91"/>
        <end position="116"/>
    </location>
</feature>
<keyword evidence="3 5" id="KW-1133">Transmembrane helix</keyword>
<evidence type="ECO:0000256" key="3">
    <source>
        <dbReference type="ARBA" id="ARBA00022989"/>
    </source>
</evidence>
<feature type="transmembrane region" description="Helical" evidence="5">
    <location>
        <begin position="27"/>
        <end position="45"/>
    </location>
</feature>
<evidence type="ECO:0000256" key="4">
    <source>
        <dbReference type="ARBA" id="ARBA00023136"/>
    </source>
</evidence>
<keyword evidence="7" id="KW-1185">Reference proteome</keyword>
<comment type="caution">
    <text evidence="6">The sequence shown here is derived from an EMBL/GenBank/DDBJ whole genome shotgun (WGS) entry which is preliminary data.</text>
</comment>
<feature type="transmembrane region" description="Helical" evidence="5">
    <location>
        <begin position="128"/>
        <end position="146"/>
    </location>
</feature>
<accession>A0AAN6SRB8</accession>
<evidence type="ECO:0000256" key="5">
    <source>
        <dbReference type="SAM" id="Phobius"/>
    </source>
</evidence>
<keyword evidence="4 5" id="KW-0472">Membrane</keyword>
<protein>
    <submittedName>
        <fullName evidence="6">RTA1 like protein-domain-containing protein</fullName>
    </submittedName>
</protein>
<dbReference type="AlphaFoldDB" id="A0AAN6SRB8"/>
<evidence type="ECO:0000256" key="1">
    <source>
        <dbReference type="ARBA" id="ARBA00004141"/>
    </source>
</evidence>
<reference evidence="7" key="1">
    <citation type="journal article" date="2023" name="Mol. Phylogenet. Evol.">
        <title>Genome-scale phylogeny and comparative genomics of the fungal order Sordariales.</title>
        <authorList>
            <person name="Hensen N."/>
            <person name="Bonometti L."/>
            <person name="Westerberg I."/>
            <person name="Brannstrom I.O."/>
            <person name="Guillou S."/>
            <person name="Cros-Aarteil S."/>
            <person name="Calhoun S."/>
            <person name="Haridas S."/>
            <person name="Kuo A."/>
            <person name="Mondo S."/>
            <person name="Pangilinan J."/>
            <person name="Riley R."/>
            <person name="LaButti K."/>
            <person name="Andreopoulos B."/>
            <person name="Lipzen A."/>
            <person name="Chen C."/>
            <person name="Yan M."/>
            <person name="Daum C."/>
            <person name="Ng V."/>
            <person name="Clum A."/>
            <person name="Steindorff A."/>
            <person name="Ohm R.A."/>
            <person name="Martin F."/>
            <person name="Silar P."/>
            <person name="Natvig D.O."/>
            <person name="Lalanne C."/>
            <person name="Gautier V."/>
            <person name="Ament-Velasquez S.L."/>
            <person name="Kruys A."/>
            <person name="Hutchinson M.I."/>
            <person name="Powell A.J."/>
            <person name="Barry K."/>
            <person name="Miller A.N."/>
            <person name="Grigoriev I.V."/>
            <person name="Debuchy R."/>
            <person name="Gladieux P."/>
            <person name="Hiltunen Thoren M."/>
            <person name="Johannesson H."/>
        </authorList>
    </citation>
    <scope>NUCLEOTIDE SEQUENCE [LARGE SCALE GENOMIC DNA]</scope>
    <source>
        <strain evidence="7">CBS 284.82</strain>
    </source>
</reference>
<organism evidence="6 7">
    <name type="scientific">Parachaetomium inaequale</name>
    <dbReference type="NCBI Taxonomy" id="2588326"/>
    <lineage>
        <taxon>Eukaryota</taxon>
        <taxon>Fungi</taxon>
        <taxon>Dikarya</taxon>
        <taxon>Ascomycota</taxon>
        <taxon>Pezizomycotina</taxon>
        <taxon>Sordariomycetes</taxon>
        <taxon>Sordariomycetidae</taxon>
        <taxon>Sordariales</taxon>
        <taxon>Chaetomiaceae</taxon>
        <taxon>Parachaetomium</taxon>
    </lineage>
</organism>
<dbReference type="EMBL" id="MU854405">
    <property type="protein sequence ID" value="KAK4039291.1"/>
    <property type="molecule type" value="Genomic_DNA"/>
</dbReference>
<proteinExistence type="predicted"/>
<feature type="transmembrane region" description="Helical" evidence="5">
    <location>
        <begin position="246"/>
        <end position="264"/>
    </location>
</feature>
<sequence>MYLAVREEAADQPANPFKFYHYDPSKAGAIIVALLFLATTALHFWQLFRARCWFMLPLAIGGIFEFIGYAARCKSGTESPDWTLGPYVTQAMLLLVAPALFAATIYMQLGRIILLLHGESRALIKKKWLTKIFVAGDVLSFVLQGGGGGYQSSGSLEALNNGATVIIVGLFVQLLFFGVFVVVAVAFILSIRRVPTAQSQTHLPIWRRHMFALCAGSLLIMVRSVFRVVEYLQGFDGYLLSHEPYLYVFDAVLMFLVMALFNYIHPSEVAGLIAEEDRQVKMGILPDNGYHARLDSEYR</sequence>
<evidence type="ECO:0000313" key="6">
    <source>
        <dbReference type="EMBL" id="KAK4039291.1"/>
    </source>
</evidence>